<proteinExistence type="predicted"/>
<dbReference type="SMART" id="SM00862">
    <property type="entry name" value="Trans_reg_C"/>
    <property type="match status" value="1"/>
</dbReference>
<reference evidence="10 11" key="1">
    <citation type="submission" date="2016-10" db="EMBL/GenBank/DDBJ databases">
        <authorList>
            <person name="de Groot N.N."/>
        </authorList>
    </citation>
    <scope>NUCLEOTIDE SEQUENCE [LARGE SCALE GENOMIC DNA]</scope>
    <source>
        <strain evidence="10 11">DSM 15695</strain>
    </source>
</reference>
<evidence type="ECO:0000256" key="4">
    <source>
        <dbReference type="ARBA" id="ARBA00023125"/>
    </source>
</evidence>
<evidence type="ECO:0000256" key="5">
    <source>
        <dbReference type="ARBA" id="ARBA00023163"/>
    </source>
</evidence>
<keyword evidence="5" id="KW-0804">Transcription</keyword>
<dbReference type="PROSITE" id="PS50110">
    <property type="entry name" value="RESPONSE_REGULATORY"/>
    <property type="match status" value="1"/>
</dbReference>
<dbReference type="GO" id="GO:0032993">
    <property type="term" value="C:protein-DNA complex"/>
    <property type="evidence" value="ECO:0007669"/>
    <property type="project" value="TreeGrafter"/>
</dbReference>
<dbReference type="EMBL" id="FOEN01000003">
    <property type="protein sequence ID" value="SEP91065.1"/>
    <property type="molecule type" value="Genomic_DNA"/>
</dbReference>
<dbReference type="InterPro" id="IPR001867">
    <property type="entry name" value="OmpR/PhoB-type_DNA-bd"/>
</dbReference>
<dbReference type="CDD" id="cd00383">
    <property type="entry name" value="trans_reg_C"/>
    <property type="match status" value="1"/>
</dbReference>
<evidence type="ECO:0000256" key="2">
    <source>
        <dbReference type="ARBA" id="ARBA00023012"/>
    </source>
</evidence>
<dbReference type="InterPro" id="IPR039420">
    <property type="entry name" value="WalR-like"/>
</dbReference>
<dbReference type="InterPro" id="IPR036388">
    <property type="entry name" value="WH-like_DNA-bd_sf"/>
</dbReference>
<dbReference type="OrthoDB" id="1655504at2"/>
<dbReference type="PANTHER" id="PTHR48111:SF2">
    <property type="entry name" value="RESPONSE REGULATOR SAER"/>
    <property type="match status" value="1"/>
</dbReference>
<dbReference type="Pfam" id="PF00486">
    <property type="entry name" value="Trans_reg_C"/>
    <property type="match status" value="1"/>
</dbReference>
<gene>
    <name evidence="10" type="ORF">SAMN04488558_10369</name>
</gene>
<dbReference type="SUPFAM" id="SSF52172">
    <property type="entry name" value="CheY-like"/>
    <property type="match status" value="1"/>
</dbReference>
<dbReference type="Proteomes" id="UP000198833">
    <property type="component" value="Unassembled WGS sequence"/>
</dbReference>
<dbReference type="Pfam" id="PF00072">
    <property type="entry name" value="Response_reg"/>
    <property type="match status" value="1"/>
</dbReference>
<organism evidence="10 11">
    <name type="scientific">Ignavigranum ruoffiae</name>
    <dbReference type="NCBI Taxonomy" id="89093"/>
    <lineage>
        <taxon>Bacteria</taxon>
        <taxon>Bacillati</taxon>
        <taxon>Bacillota</taxon>
        <taxon>Bacilli</taxon>
        <taxon>Lactobacillales</taxon>
        <taxon>Aerococcaceae</taxon>
        <taxon>Ignavigranum</taxon>
    </lineage>
</organism>
<dbReference type="RefSeq" id="WP_092570811.1">
    <property type="nucleotide sequence ID" value="NZ_FOEN01000003.1"/>
</dbReference>
<feature type="domain" description="Response regulatory" evidence="8">
    <location>
        <begin position="3"/>
        <end position="116"/>
    </location>
</feature>
<dbReference type="AlphaFoldDB" id="A0A1H9BQ93"/>
<dbReference type="STRING" id="89093.SAMN04488558_10369"/>
<feature type="DNA-binding region" description="OmpR/PhoB-type" evidence="7">
    <location>
        <begin position="127"/>
        <end position="225"/>
    </location>
</feature>
<evidence type="ECO:0000313" key="11">
    <source>
        <dbReference type="Proteomes" id="UP000198833"/>
    </source>
</evidence>
<evidence type="ECO:0000256" key="6">
    <source>
        <dbReference type="PROSITE-ProRule" id="PRU00169"/>
    </source>
</evidence>
<dbReference type="Gene3D" id="3.40.50.2300">
    <property type="match status" value="1"/>
</dbReference>
<evidence type="ECO:0000256" key="3">
    <source>
        <dbReference type="ARBA" id="ARBA00023015"/>
    </source>
</evidence>
<dbReference type="GO" id="GO:0005829">
    <property type="term" value="C:cytosol"/>
    <property type="evidence" value="ECO:0007669"/>
    <property type="project" value="TreeGrafter"/>
</dbReference>
<keyword evidence="11" id="KW-1185">Reference proteome</keyword>
<evidence type="ECO:0000256" key="1">
    <source>
        <dbReference type="ARBA" id="ARBA00022553"/>
    </source>
</evidence>
<keyword evidence="2" id="KW-0902">Two-component regulatory system</keyword>
<feature type="modified residue" description="4-aspartylphosphate" evidence="6">
    <location>
        <position position="52"/>
    </location>
</feature>
<keyword evidence="1 6" id="KW-0597">Phosphoprotein</keyword>
<dbReference type="Gene3D" id="1.10.10.10">
    <property type="entry name" value="Winged helix-like DNA-binding domain superfamily/Winged helix DNA-binding domain"/>
    <property type="match status" value="1"/>
</dbReference>
<feature type="domain" description="OmpR/PhoB-type" evidence="9">
    <location>
        <begin position="127"/>
        <end position="225"/>
    </location>
</feature>
<dbReference type="InterPro" id="IPR011006">
    <property type="entry name" value="CheY-like_superfamily"/>
</dbReference>
<evidence type="ECO:0000313" key="10">
    <source>
        <dbReference type="EMBL" id="SEP91065.1"/>
    </source>
</evidence>
<dbReference type="Gene3D" id="6.10.250.690">
    <property type="match status" value="1"/>
</dbReference>
<evidence type="ECO:0000256" key="7">
    <source>
        <dbReference type="PROSITE-ProRule" id="PRU01091"/>
    </source>
</evidence>
<keyword evidence="4 7" id="KW-0238">DNA-binding</keyword>
<protein>
    <submittedName>
        <fullName evidence="10">DNA-binding response regulator, OmpR family, contains REC and winged-helix (WHTH) domain</fullName>
    </submittedName>
</protein>
<dbReference type="GO" id="GO:0006355">
    <property type="term" value="P:regulation of DNA-templated transcription"/>
    <property type="evidence" value="ECO:0007669"/>
    <property type="project" value="InterPro"/>
</dbReference>
<dbReference type="GO" id="GO:0000156">
    <property type="term" value="F:phosphorelay response regulator activity"/>
    <property type="evidence" value="ECO:0007669"/>
    <property type="project" value="TreeGrafter"/>
</dbReference>
<dbReference type="PANTHER" id="PTHR48111">
    <property type="entry name" value="REGULATOR OF RPOS"/>
    <property type="match status" value="1"/>
</dbReference>
<accession>A0A1H9BQ93</accession>
<dbReference type="GO" id="GO:0000976">
    <property type="term" value="F:transcription cis-regulatory region binding"/>
    <property type="evidence" value="ECO:0007669"/>
    <property type="project" value="TreeGrafter"/>
</dbReference>
<dbReference type="PROSITE" id="PS51755">
    <property type="entry name" value="OMPR_PHOB"/>
    <property type="match status" value="1"/>
</dbReference>
<evidence type="ECO:0000259" key="8">
    <source>
        <dbReference type="PROSITE" id="PS50110"/>
    </source>
</evidence>
<dbReference type="InterPro" id="IPR001789">
    <property type="entry name" value="Sig_transdc_resp-reg_receiver"/>
</dbReference>
<keyword evidence="3" id="KW-0805">Transcription regulation</keyword>
<sequence length="228" mass="26350">MARILLIEDDVQINQLLVESLSKQGYQVVTAFSGTEGRMILAQETFDLILLDLMLPGLSGEDLLSEIRQTFAIPVIVISAKSSVDDKVKLLEHGADDYLVKPFDLKELAARIHVCLKRQYQNPAPNEQVYQYQGLSYHLKTQLLTYQEHEIQLTPQERKLLVLFLKHPQKIFTKQELFTSAWEEDYYADDKTIHVHISNLRRRLLNQTGQEWIETVWGVGFRLLPTSL</sequence>
<name>A0A1H9BQ93_9LACT</name>
<evidence type="ECO:0000259" key="9">
    <source>
        <dbReference type="PROSITE" id="PS51755"/>
    </source>
</evidence>
<dbReference type="SMART" id="SM00448">
    <property type="entry name" value="REC"/>
    <property type="match status" value="1"/>
</dbReference>